<dbReference type="AlphaFoldDB" id="A0A6A7Y227"/>
<evidence type="ECO:0000313" key="3">
    <source>
        <dbReference type="EMBL" id="MQT13073.1"/>
    </source>
</evidence>
<dbReference type="Pfam" id="PF06114">
    <property type="entry name" value="Peptidase_M78"/>
    <property type="match status" value="1"/>
</dbReference>
<evidence type="ECO:0000256" key="1">
    <source>
        <dbReference type="SAM" id="MobiDB-lite"/>
    </source>
</evidence>
<evidence type="ECO:0000313" key="4">
    <source>
        <dbReference type="Proteomes" id="UP000332515"/>
    </source>
</evidence>
<protein>
    <submittedName>
        <fullName evidence="3">ImmA/IrrE family metallo-endopeptidase</fullName>
    </submittedName>
</protein>
<dbReference type="Gene3D" id="1.10.10.2910">
    <property type="match status" value="1"/>
</dbReference>
<dbReference type="Proteomes" id="UP000332515">
    <property type="component" value="Unassembled WGS sequence"/>
</dbReference>
<dbReference type="InterPro" id="IPR010359">
    <property type="entry name" value="IrrE_HExxH"/>
</dbReference>
<sequence>MTGNPDLKQKQLMRRAELVLKEHTLLTLPVDLEALAQAVGIHLREMESKTEGVSGMLLRYGDQFGIMYATHVDNEGFERFSIGHEFGHYFVDGHLDHIPFDDGAHRSRAGFVSDDPYEREADYFSAGLLMPSSLIGPILRRAQEGLPSIEAICGEAKASLTASAIRYINETDDAAAIVVSRQGQVDYCFKSEALKRLKGQSWLRKGAPLPTGTLTASIAARPAAERRGHRDETETDILDWFGGERAVRTVEQVVDLGRYDRVLTVLSCAQLVDDTYRDEDDFDESDEAMEARWTPRFRP</sequence>
<organism evidence="3 4">
    <name type="scientific">Segnochrobactrum spirostomi</name>
    <dbReference type="NCBI Taxonomy" id="2608987"/>
    <lineage>
        <taxon>Bacteria</taxon>
        <taxon>Pseudomonadati</taxon>
        <taxon>Pseudomonadota</taxon>
        <taxon>Alphaproteobacteria</taxon>
        <taxon>Hyphomicrobiales</taxon>
        <taxon>Segnochrobactraceae</taxon>
        <taxon>Segnochrobactrum</taxon>
    </lineage>
</organism>
<feature type="compositionally biased region" description="Acidic residues" evidence="1">
    <location>
        <begin position="279"/>
        <end position="288"/>
    </location>
</feature>
<feature type="region of interest" description="Disordered" evidence="1">
    <location>
        <begin position="279"/>
        <end position="299"/>
    </location>
</feature>
<feature type="domain" description="IrrE N-terminal-like" evidence="2">
    <location>
        <begin position="36"/>
        <end position="139"/>
    </location>
</feature>
<gene>
    <name evidence="3" type="ORF">F0357_10510</name>
</gene>
<dbReference type="EMBL" id="VWNA01000001">
    <property type="protein sequence ID" value="MQT13073.1"/>
    <property type="molecule type" value="Genomic_DNA"/>
</dbReference>
<dbReference type="PANTHER" id="PTHR43236:SF2">
    <property type="entry name" value="BLL0069 PROTEIN"/>
    <property type="match status" value="1"/>
</dbReference>
<name>A0A6A7Y227_9HYPH</name>
<comment type="caution">
    <text evidence="3">The sequence shown here is derived from an EMBL/GenBank/DDBJ whole genome shotgun (WGS) entry which is preliminary data.</text>
</comment>
<dbReference type="RefSeq" id="WP_153480858.1">
    <property type="nucleotide sequence ID" value="NZ_VWNA01000001.1"/>
</dbReference>
<evidence type="ECO:0000259" key="2">
    <source>
        <dbReference type="Pfam" id="PF06114"/>
    </source>
</evidence>
<dbReference type="PANTHER" id="PTHR43236">
    <property type="entry name" value="ANTITOXIN HIGA1"/>
    <property type="match status" value="1"/>
</dbReference>
<reference evidence="3 4" key="1">
    <citation type="submission" date="2019-09" db="EMBL/GenBank/DDBJ databases">
        <title>Segnochrobactrum spirostomi gen. nov., sp. nov., isolated from the ciliate Spirostomum cf. yagiui and description of a novel family, Segnochrobactraceae fam. nov. within the order Rhizobiales of the class Alphaproteobacteria.</title>
        <authorList>
            <person name="Akter S."/>
            <person name="Shazib S.U.A."/>
            <person name="Shin M.K."/>
        </authorList>
    </citation>
    <scope>NUCLEOTIDE SEQUENCE [LARGE SCALE GENOMIC DNA]</scope>
    <source>
        <strain evidence="3 4">Sp-1</strain>
    </source>
</reference>
<accession>A0A6A7Y227</accession>
<proteinExistence type="predicted"/>
<dbReference type="InterPro" id="IPR052345">
    <property type="entry name" value="Rad_response_metalloprotease"/>
</dbReference>
<keyword evidence="4" id="KW-1185">Reference proteome</keyword>